<name>A0A2G6K9T3_9ACTN</name>
<dbReference type="Proteomes" id="UP000230914">
    <property type="component" value="Unassembled WGS sequence"/>
</dbReference>
<comment type="caution">
    <text evidence="2">The sequence shown here is derived from an EMBL/GenBank/DDBJ whole genome shotgun (WGS) entry which is preliminary data.</text>
</comment>
<evidence type="ECO:0000256" key="1">
    <source>
        <dbReference type="SAM" id="Coils"/>
    </source>
</evidence>
<organism evidence="2 3">
    <name type="scientific">Ilumatobacter coccineus</name>
    <dbReference type="NCBI Taxonomy" id="467094"/>
    <lineage>
        <taxon>Bacteria</taxon>
        <taxon>Bacillati</taxon>
        <taxon>Actinomycetota</taxon>
        <taxon>Acidimicrobiia</taxon>
        <taxon>Acidimicrobiales</taxon>
        <taxon>Ilumatobacteraceae</taxon>
        <taxon>Ilumatobacter</taxon>
    </lineage>
</organism>
<proteinExistence type="predicted"/>
<keyword evidence="1" id="KW-0175">Coiled coil</keyword>
<evidence type="ECO:0000313" key="3">
    <source>
        <dbReference type="Proteomes" id="UP000230914"/>
    </source>
</evidence>
<protein>
    <submittedName>
        <fullName evidence="2">Uncharacterized protein</fullName>
    </submittedName>
</protein>
<sequence>MSDWLVKRRLSRTVTQLAALRAELAEVVEQAQVVSDDADDSRVRALVSDSLLAAQEANDLGKHAAAIERHRSHLMTKIRELEATQDALLDRLSPS</sequence>
<dbReference type="AlphaFoldDB" id="A0A2G6K9T3"/>
<accession>A0A2G6K9T3</accession>
<gene>
    <name evidence="2" type="ORF">CSA55_03555</name>
</gene>
<reference evidence="2 3" key="1">
    <citation type="submission" date="2017-10" db="EMBL/GenBank/DDBJ databases">
        <title>Novel microbial diversity and functional potential in the marine mammal oral microbiome.</title>
        <authorList>
            <person name="Dudek N.K."/>
            <person name="Sun C.L."/>
            <person name="Burstein D."/>
            <person name="Kantor R.S."/>
            <person name="Aliaga Goltsman D.S."/>
            <person name="Bik E.M."/>
            <person name="Thomas B.C."/>
            <person name="Banfield J.F."/>
            <person name="Relman D.A."/>
        </authorList>
    </citation>
    <scope>NUCLEOTIDE SEQUENCE [LARGE SCALE GENOMIC DNA]</scope>
    <source>
        <strain evidence="2">DOLJORAL78_61_10</strain>
    </source>
</reference>
<evidence type="ECO:0000313" key="2">
    <source>
        <dbReference type="EMBL" id="PIE32395.1"/>
    </source>
</evidence>
<dbReference type="EMBL" id="PDSL01000050">
    <property type="protein sequence ID" value="PIE32395.1"/>
    <property type="molecule type" value="Genomic_DNA"/>
</dbReference>
<feature type="coiled-coil region" evidence="1">
    <location>
        <begin position="10"/>
        <end position="37"/>
    </location>
</feature>